<dbReference type="PRINTS" id="PR00111">
    <property type="entry name" value="ABHYDROLASE"/>
</dbReference>
<dbReference type="InterPro" id="IPR050266">
    <property type="entry name" value="AB_hydrolase_sf"/>
</dbReference>
<dbReference type="EMBL" id="JAWLIP010000007">
    <property type="protein sequence ID" value="MDV6227857.1"/>
    <property type="molecule type" value="Genomic_DNA"/>
</dbReference>
<dbReference type="PANTHER" id="PTHR43798:SF33">
    <property type="entry name" value="HYDROLASE, PUTATIVE (AFU_ORTHOLOGUE AFUA_2G14860)-RELATED"/>
    <property type="match status" value="1"/>
</dbReference>
<evidence type="ECO:0000313" key="2">
    <source>
        <dbReference type="EMBL" id="MDV6227857.1"/>
    </source>
</evidence>
<comment type="caution">
    <text evidence="2">The sequence shown here is derived from an EMBL/GenBank/DDBJ whole genome shotgun (WGS) entry which is preliminary data.</text>
</comment>
<sequence length="265" mass="28647">MRFVRVNGVVIHHEVRGTVGKPVLVFSNSLGTDFRIWDGVVARLEADYRIVLYDKRGHGLSEATPQPYALADHVDDLAALLDHLDITGATIIGLSVGGMIAQGLATWHPHRVSRLVLCDTAHKIGTDDLWNNRIEAVNTKGIAAISDGILERWFTPAFRSPDNADFIGYTAMLTRTTVDGYAGTGFALRDADLTETTATLKLPTLCIVGDHDGSTPPDLVRTLAGLIEGARFEIVKDAGHLPCIEQPEKTAALIADFLRSTAPDA</sequence>
<dbReference type="InterPro" id="IPR000073">
    <property type="entry name" value="AB_hydrolase_1"/>
</dbReference>
<evidence type="ECO:0000259" key="1">
    <source>
        <dbReference type="Pfam" id="PF12697"/>
    </source>
</evidence>
<dbReference type="EC" id="3.1.1.24" evidence="2"/>
<dbReference type="Gene3D" id="3.40.50.1820">
    <property type="entry name" value="alpha/beta hydrolase"/>
    <property type="match status" value="1"/>
</dbReference>
<dbReference type="SUPFAM" id="SSF53474">
    <property type="entry name" value="alpha/beta-Hydrolases"/>
    <property type="match status" value="1"/>
</dbReference>
<dbReference type="InterPro" id="IPR026968">
    <property type="entry name" value="PcaD/CatD"/>
</dbReference>
<proteinExistence type="predicted"/>
<dbReference type="Pfam" id="PF12697">
    <property type="entry name" value="Abhydrolase_6"/>
    <property type="match status" value="1"/>
</dbReference>
<protein>
    <submittedName>
        <fullName evidence="2">3-oxoadipate enol-lactonase</fullName>
        <ecNumber evidence="2">3.1.1.24</ecNumber>
    </submittedName>
</protein>
<keyword evidence="3" id="KW-1185">Reference proteome</keyword>
<dbReference type="GO" id="GO:0047570">
    <property type="term" value="F:3-oxoadipate enol-lactonase activity"/>
    <property type="evidence" value="ECO:0007669"/>
    <property type="project" value="UniProtKB-EC"/>
</dbReference>
<evidence type="ECO:0000313" key="3">
    <source>
        <dbReference type="Proteomes" id="UP001185659"/>
    </source>
</evidence>
<dbReference type="NCBIfam" id="TIGR02427">
    <property type="entry name" value="protocat_pcaD"/>
    <property type="match status" value="1"/>
</dbReference>
<dbReference type="InterPro" id="IPR029058">
    <property type="entry name" value="AB_hydrolase_fold"/>
</dbReference>
<feature type="domain" description="AB hydrolase-1" evidence="1">
    <location>
        <begin position="35"/>
        <end position="252"/>
    </location>
</feature>
<keyword evidence="2" id="KW-0378">Hydrolase</keyword>
<reference evidence="2 3" key="1">
    <citation type="submission" date="2023-10" db="EMBL/GenBank/DDBJ databases">
        <authorList>
            <person name="Venkata Ramana C."/>
            <person name="Sasikala C."/>
            <person name="Dhurka M."/>
        </authorList>
    </citation>
    <scope>NUCLEOTIDE SEQUENCE [LARGE SCALE GENOMIC DNA]</scope>
    <source>
        <strain evidence="2 3">KCTC 32151</strain>
    </source>
</reference>
<dbReference type="PANTHER" id="PTHR43798">
    <property type="entry name" value="MONOACYLGLYCEROL LIPASE"/>
    <property type="match status" value="1"/>
</dbReference>
<accession>A0ABU4ANN9</accession>
<gene>
    <name evidence="2" type="primary">pcaD</name>
    <name evidence="2" type="ORF">R2G56_16295</name>
</gene>
<name>A0ABU4ANN9_9HYPH</name>
<organism evidence="2 3">
    <name type="scientific">Nitratireductor aquimarinus</name>
    <dbReference type="NCBI Taxonomy" id="889300"/>
    <lineage>
        <taxon>Bacteria</taxon>
        <taxon>Pseudomonadati</taxon>
        <taxon>Pseudomonadota</taxon>
        <taxon>Alphaproteobacteria</taxon>
        <taxon>Hyphomicrobiales</taxon>
        <taxon>Phyllobacteriaceae</taxon>
        <taxon>Nitratireductor</taxon>
    </lineage>
</organism>
<dbReference type="RefSeq" id="WP_317561973.1">
    <property type="nucleotide sequence ID" value="NZ_JAWLIP010000007.1"/>
</dbReference>
<dbReference type="Proteomes" id="UP001185659">
    <property type="component" value="Unassembled WGS sequence"/>
</dbReference>